<feature type="signal peptide" evidence="1">
    <location>
        <begin position="1"/>
        <end position="28"/>
    </location>
</feature>
<keyword evidence="1" id="KW-0732">Signal</keyword>
<name>A0A2M4C7Q2_9DIPT</name>
<feature type="chain" id="PRO_5014643246" evidence="1">
    <location>
        <begin position="29"/>
        <end position="117"/>
    </location>
</feature>
<proteinExistence type="predicted"/>
<organism evidence="2">
    <name type="scientific">Anopheles marajoara</name>
    <dbReference type="NCBI Taxonomy" id="58244"/>
    <lineage>
        <taxon>Eukaryota</taxon>
        <taxon>Metazoa</taxon>
        <taxon>Ecdysozoa</taxon>
        <taxon>Arthropoda</taxon>
        <taxon>Hexapoda</taxon>
        <taxon>Insecta</taxon>
        <taxon>Pterygota</taxon>
        <taxon>Neoptera</taxon>
        <taxon>Endopterygota</taxon>
        <taxon>Diptera</taxon>
        <taxon>Nematocera</taxon>
        <taxon>Culicoidea</taxon>
        <taxon>Culicidae</taxon>
        <taxon>Anophelinae</taxon>
        <taxon>Anopheles</taxon>
    </lineage>
</organism>
<protein>
    <submittedName>
        <fullName evidence="2">Putative secreted protein</fullName>
    </submittedName>
</protein>
<reference evidence="2" key="1">
    <citation type="submission" date="2018-01" db="EMBL/GenBank/DDBJ databases">
        <title>An insight into the sialome of Amazonian anophelines.</title>
        <authorList>
            <person name="Ribeiro J.M."/>
            <person name="Scarpassa V."/>
            <person name="Calvo E."/>
        </authorList>
    </citation>
    <scope>NUCLEOTIDE SEQUENCE</scope>
    <source>
        <tissue evidence="2">Salivary glands</tissue>
    </source>
</reference>
<dbReference type="AlphaFoldDB" id="A0A2M4C7Q2"/>
<sequence length="117" mass="13392">MLAQTNPIPCSCATFTFLFFYLCRPVLGLVAQSETTNSLQVRQRTGSAHSRLDQSSVGQQIPFFLLQHVFVFLFRTRASETAGQQSLVKRQSMYRIDWFDHSKGHTSLLLFASFQRL</sequence>
<evidence type="ECO:0000313" key="2">
    <source>
        <dbReference type="EMBL" id="MBW61279.1"/>
    </source>
</evidence>
<dbReference type="EMBL" id="GGFJ01012138">
    <property type="protein sequence ID" value="MBW61279.1"/>
    <property type="molecule type" value="Transcribed_RNA"/>
</dbReference>
<accession>A0A2M4C7Q2</accession>
<evidence type="ECO:0000256" key="1">
    <source>
        <dbReference type="SAM" id="SignalP"/>
    </source>
</evidence>